<proteinExistence type="predicted"/>
<comment type="caution">
    <text evidence="2">The sequence shown here is derived from an EMBL/GenBank/DDBJ whole genome shotgun (WGS) entry which is preliminary data.</text>
</comment>
<dbReference type="EMBL" id="JBFXLQ010000046">
    <property type="protein sequence ID" value="KAL2863915.1"/>
    <property type="molecule type" value="Genomic_DNA"/>
</dbReference>
<name>A0ABR4LHB8_9EURO</name>
<evidence type="ECO:0008006" key="4">
    <source>
        <dbReference type="Google" id="ProtNLM"/>
    </source>
</evidence>
<accession>A0ABR4LHB8</accession>
<dbReference type="GeneID" id="98141027"/>
<reference evidence="2 3" key="1">
    <citation type="submission" date="2024-07" db="EMBL/GenBank/DDBJ databases">
        <title>Section-level genome sequencing and comparative genomics of Aspergillus sections Usti and Cavernicolus.</title>
        <authorList>
            <consortium name="Lawrence Berkeley National Laboratory"/>
            <person name="Nybo J.L."/>
            <person name="Vesth T.C."/>
            <person name="Theobald S."/>
            <person name="Frisvad J.C."/>
            <person name="Larsen T.O."/>
            <person name="Kjaerboelling I."/>
            <person name="Rothschild-Mancinelli K."/>
            <person name="Lyhne E.K."/>
            <person name="Kogle M.E."/>
            <person name="Barry K."/>
            <person name="Clum A."/>
            <person name="Na H."/>
            <person name="Ledsgaard L."/>
            <person name="Lin J."/>
            <person name="Lipzen A."/>
            <person name="Kuo A."/>
            <person name="Riley R."/>
            <person name="Mondo S."/>
            <person name="Labutti K."/>
            <person name="Haridas S."/>
            <person name="Pangalinan J."/>
            <person name="Salamov A.A."/>
            <person name="Simmons B.A."/>
            <person name="Magnuson J.K."/>
            <person name="Chen J."/>
            <person name="Drula E."/>
            <person name="Henrissat B."/>
            <person name="Wiebenga A."/>
            <person name="Lubbers R.J."/>
            <person name="Gomes A.C."/>
            <person name="Macurrencykelacurrency M.R."/>
            <person name="Stajich J."/>
            <person name="Grigoriev I.V."/>
            <person name="Mortensen U.H."/>
            <person name="De Vries R.P."/>
            <person name="Baker S.E."/>
            <person name="Andersen M.R."/>
        </authorList>
    </citation>
    <scope>NUCLEOTIDE SEQUENCE [LARGE SCALE GENOMIC DNA]</scope>
    <source>
        <strain evidence="2 3">CBS 449.75</strain>
    </source>
</reference>
<gene>
    <name evidence="2" type="ORF">BJX67DRAFT_232716</name>
</gene>
<sequence length="203" mass="23009">MRASSPSRSGTTLERQAADGPRVWKPEARSKSHPIKLCAPGRRFLDVMLEGFGPEILWIQPTTVFFCTVGTTKLVEFNPDCLHGCLCCAVLESRFSYSTVEPSHLRRMHGGKRWSEYEKDLLLEGKKPETATIDGNRDFRRVVLCNPSKLTGAWAAWVRRPDSQETGSSRRESAVRSTFRRPWSRRLLQGFLVFASWSCTALC</sequence>
<feature type="compositionally biased region" description="Polar residues" evidence="1">
    <location>
        <begin position="1"/>
        <end position="14"/>
    </location>
</feature>
<evidence type="ECO:0000313" key="2">
    <source>
        <dbReference type="EMBL" id="KAL2863915.1"/>
    </source>
</evidence>
<evidence type="ECO:0000313" key="3">
    <source>
        <dbReference type="Proteomes" id="UP001610432"/>
    </source>
</evidence>
<feature type="region of interest" description="Disordered" evidence="1">
    <location>
        <begin position="1"/>
        <end position="27"/>
    </location>
</feature>
<dbReference type="RefSeq" id="XP_070882894.1">
    <property type="nucleotide sequence ID" value="XM_071025955.1"/>
</dbReference>
<protein>
    <recommendedName>
        <fullName evidence="4">C2H2-type domain-containing protein</fullName>
    </recommendedName>
</protein>
<dbReference type="Proteomes" id="UP001610432">
    <property type="component" value="Unassembled WGS sequence"/>
</dbReference>
<evidence type="ECO:0000256" key="1">
    <source>
        <dbReference type="SAM" id="MobiDB-lite"/>
    </source>
</evidence>
<keyword evidence="3" id="KW-1185">Reference proteome</keyword>
<organism evidence="2 3">
    <name type="scientific">Aspergillus lucknowensis</name>
    <dbReference type="NCBI Taxonomy" id="176173"/>
    <lineage>
        <taxon>Eukaryota</taxon>
        <taxon>Fungi</taxon>
        <taxon>Dikarya</taxon>
        <taxon>Ascomycota</taxon>
        <taxon>Pezizomycotina</taxon>
        <taxon>Eurotiomycetes</taxon>
        <taxon>Eurotiomycetidae</taxon>
        <taxon>Eurotiales</taxon>
        <taxon>Aspergillaceae</taxon>
        <taxon>Aspergillus</taxon>
        <taxon>Aspergillus subgen. Nidulantes</taxon>
    </lineage>
</organism>